<dbReference type="AlphaFoldDB" id="A0A1B1AM04"/>
<keyword evidence="3" id="KW-1185">Reference proteome</keyword>
<keyword evidence="1" id="KW-0472">Membrane</keyword>
<dbReference type="KEGG" id="cbot:ATE48_17740"/>
<dbReference type="RefSeq" id="WP_066773896.1">
    <property type="nucleotide sequence ID" value="NZ_CP013244.1"/>
</dbReference>
<dbReference type="OrthoDB" id="7862423at2"/>
<sequence>MQNYWFKPKRYGFGASPASWQGWALTLAYCAAVTALGIWFGSDATIIDQRVTPFAVIVIALTIIFVGIAWRTTEGGFRWHWGEDK</sequence>
<dbReference type="Proteomes" id="UP000092498">
    <property type="component" value="Chromosome"/>
</dbReference>
<gene>
    <name evidence="2" type="ORF">ATE48_17740</name>
</gene>
<protein>
    <submittedName>
        <fullName evidence="2">Uncharacterized protein</fullName>
    </submittedName>
</protein>
<keyword evidence="1" id="KW-1133">Transmembrane helix</keyword>
<dbReference type="STRING" id="1759059.ATE48_17740"/>
<reference evidence="2 3" key="1">
    <citation type="submission" date="2015-11" db="EMBL/GenBank/DDBJ databases">
        <title>Whole-Genome Sequence of Candidatus Oderbacter manganicum from the National Park Lower Oder Valley, Germany.</title>
        <authorList>
            <person name="Braun B."/>
            <person name="Liere K."/>
            <person name="Szewzyk U."/>
        </authorList>
    </citation>
    <scope>NUCLEOTIDE SEQUENCE [LARGE SCALE GENOMIC DNA]</scope>
    <source>
        <strain evidence="2 3">OTSz_A_272</strain>
    </source>
</reference>
<feature type="transmembrane region" description="Helical" evidence="1">
    <location>
        <begin position="20"/>
        <end position="39"/>
    </location>
</feature>
<keyword evidence="1" id="KW-0812">Transmembrane</keyword>
<proteinExistence type="predicted"/>
<evidence type="ECO:0000313" key="3">
    <source>
        <dbReference type="Proteomes" id="UP000092498"/>
    </source>
</evidence>
<dbReference type="EMBL" id="CP013244">
    <property type="protein sequence ID" value="ANP47608.1"/>
    <property type="molecule type" value="Genomic_DNA"/>
</dbReference>
<name>A0A1B1AM04_9PROT</name>
<evidence type="ECO:0000313" key="2">
    <source>
        <dbReference type="EMBL" id="ANP47608.1"/>
    </source>
</evidence>
<feature type="transmembrane region" description="Helical" evidence="1">
    <location>
        <begin position="51"/>
        <end position="70"/>
    </location>
</feature>
<organism evidence="2 3">
    <name type="scientific">Candidatus Viadribacter manganicus</name>
    <dbReference type="NCBI Taxonomy" id="1759059"/>
    <lineage>
        <taxon>Bacteria</taxon>
        <taxon>Pseudomonadati</taxon>
        <taxon>Pseudomonadota</taxon>
        <taxon>Alphaproteobacteria</taxon>
        <taxon>Hyphomonadales</taxon>
        <taxon>Hyphomonadaceae</taxon>
        <taxon>Candidatus Viadribacter</taxon>
    </lineage>
</organism>
<evidence type="ECO:0000256" key="1">
    <source>
        <dbReference type="SAM" id="Phobius"/>
    </source>
</evidence>
<accession>A0A1B1AM04</accession>
<dbReference type="InParanoid" id="A0A1B1AM04"/>